<accession>A0A2M8J4P4</accession>
<evidence type="ECO:0000313" key="3">
    <source>
        <dbReference type="EMBL" id="PJE37754.1"/>
    </source>
</evidence>
<dbReference type="OrthoDB" id="582407at2"/>
<keyword evidence="1" id="KW-0472">Membrane</keyword>
<organism evidence="3 4">
    <name type="scientific">Pseudooceanicola lipolyticus</name>
    <dbReference type="NCBI Taxonomy" id="2029104"/>
    <lineage>
        <taxon>Bacteria</taxon>
        <taxon>Pseudomonadati</taxon>
        <taxon>Pseudomonadota</taxon>
        <taxon>Alphaproteobacteria</taxon>
        <taxon>Rhodobacterales</taxon>
        <taxon>Paracoccaceae</taxon>
        <taxon>Pseudooceanicola</taxon>
    </lineage>
</organism>
<dbReference type="RefSeq" id="WP_100161475.1">
    <property type="nucleotide sequence ID" value="NZ_PGTB01000009.1"/>
</dbReference>
<dbReference type="Pfam" id="PF04892">
    <property type="entry name" value="VanZ"/>
    <property type="match status" value="1"/>
</dbReference>
<sequence>MLLTACVVLAVGFGTLWPTLVVHGPAGTDKTIHLLAFAAIVLPTAIFTPRRLFWIIPAAACYGAAIELIQPMVGRTADLNDFLADAAGICIGAGAGLLLSLFVPKP</sequence>
<name>A0A2M8J4P4_9RHOB</name>
<keyword evidence="1" id="KW-1133">Transmembrane helix</keyword>
<dbReference type="AlphaFoldDB" id="A0A2M8J4P4"/>
<dbReference type="EMBL" id="PGTB01000009">
    <property type="protein sequence ID" value="PJE37754.1"/>
    <property type="molecule type" value="Genomic_DNA"/>
</dbReference>
<comment type="caution">
    <text evidence="3">The sequence shown here is derived from an EMBL/GenBank/DDBJ whole genome shotgun (WGS) entry which is preliminary data.</text>
</comment>
<reference evidence="3 4" key="1">
    <citation type="journal article" date="2018" name="Int. J. Syst. Evol. Microbiol.">
        <title>Pseudooceanicola lipolyticus sp. nov., a marine alphaproteobacterium, reclassification of Oceanicola flagellatus as Pseudooceanicola flagellatus comb. nov. and emended description of the genus Pseudooceanicola.</title>
        <authorList>
            <person name="Huang M.-M."/>
            <person name="Guo L.-L."/>
            <person name="Wu Y.-H."/>
            <person name="Lai Q.-L."/>
            <person name="Shao Z.-Z."/>
            <person name="Wang C.-S."/>
            <person name="Wu M."/>
            <person name="Xu X.-W."/>
        </authorList>
    </citation>
    <scope>NUCLEOTIDE SEQUENCE [LARGE SCALE GENOMIC DNA]</scope>
    <source>
        <strain evidence="3 4">157</strain>
    </source>
</reference>
<keyword evidence="4" id="KW-1185">Reference proteome</keyword>
<evidence type="ECO:0000259" key="2">
    <source>
        <dbReference type="Pfam" id="PF04892"/>
    </source>
</evidence>
<feature type="transmembrane region" description="Helical" evidence="1">
    <location>
        <begin position="82"/>
        <end position="103"/>
    </location>
</feature>
<feature type="transmembrane region" description="Helical" evidence="1">
    <location>
        <begin position="31"/>
        <end position="47"/>
    </location>
</feature>
<evidence type="ECO:0000256" key="1">
    <source>
        <dbReference type="SAM" id="Phobius"/>
    </source>
</evidence>
<gene>
    <name evidence="3" type="ORF">CVM52_05115</name>
</gene>
<protein>
    <submittedName>
        <fullName evidence="3">VanZ family protein</fullName>
    </submittedName>
</protein>
<dbReference type="Proteomes" id="UP000231553">
    <property type="component" value="Unassembled WGS sequence"/>
</dbReference>
<feature type="transmembrane region" description="Helical" evidence="1">
    <location>
        <begin position="52"/>
        <end position="70"/>
    </location>
</feature>
<proteinExistence type="predicted"/>
<feature type="domain" description="VanZ-like" evidence="2">
    <location>
        <begin position="30"/>
        <end position="96"/>
    </location>
</feature>
<dbReference type="InterPro" id="IPR006976">
    <property type="entry name" value="VanZ-like"/>
</dbReference>
<evidence type="ECO:0000313" key="4">
    <source>
        <dbReference type="Proteomes" id="UP000231553"/>
    </source>
</evidence>
<keyword evidence="1" id="KW-0812">Transmembrane</keyword>